<name>A0A6B2LL11_9EUKA</name>
<dbReference type="EMBL" id="GIBP01008777">
    <property type="protein sequence ID" value="NDV37746.1"/>
    <property type="molecule type" value="Transcribed_RNA"/>
</dbReference>
<keyword evidence="3" id="KW-0342">GTP-binding</keyword>
<dbReference type="Gene3D" id="3.40.50.300">
    <property type="entry name" value="P-loop containing nucleotide triphosphate hydrolases"/>
    <property type="match status" value="1"/>
</dbReference>
<dbReference type="InterPro" id="IPR001806">
    <property type="entry name" value="Small_GTPase"/>
</dbReference>
<dbReference type="InterPro" id="IPR050227">
    <property type="entry name" value="Rab"/>
</dbReference>
<accession>A0A6B2LL11</accession>
<dbReference type="CDD" id="cd00154">
    <property type="entry name" value="Rab"/>
    <property type="match status" value="1"/>
</dbReference>
<dbReference type="SMART" id="SM00174">
    <property type="entry name" value="RHO"/>
    <property type="match status" value="1"/>
</dbReference>
<reference evidence="5" key="1">
    <citation type="journal article" date="2020" name="J. Eukaryot. Microbiol.">
        <title>De novo Sequencing, Assembly and Annotation of the Transcriptome for the Free-Living Testate Amoeba Arcella intermedia.</title>
        <authorList>
            <person name="Ribeiro G.M."/>
            <person name="Porfirio-Sousa A.L."/>
            <person name="Maurer-Alcala X.X."/>
            <person name="Katz L.A."/>
            <person name="Lahr D.J.G."/>
        </authorList>
    </citation>
    <scope>NUCLEOTIDE SEQUENCE</scope>
</reference>
<evidence type="ECO:0000256" key="1">
    <source>
        <dbReference type="ARBA" id="ARBA00006270"/>
    </source>
</evidence>
<dbReference type="AlphaFoldDB" id="A0A6B2LL11"/>
<dbReference type="SMART" id="SM00175">
    <property type="entry name" value="RAB"/>
    <property type="match status" value="1"/>
</dbReference>
<dbReference type="InterPro" id="IPR005225">
    <property type="entry name" value="Small_GTP-bd"/>
</dbReference>
<dbReference type="Pfam" id="PF00071">
    <property type="entry name" value="Ras"/>
    <property type="match status" value="1"/>
</dbReference>
<organism evidence="5">
    <name type="scientific">Arcella intermedia</name>
    <dbReference type="NCBI Taxonomy" id="1963864"/>
    <lineage>
        <taxon>Eukaryota</taxon>
        <taxon>Amoebozoa</taxon>
        <taxon>Tubulinea</taxon>
        <taxon>Elardia</taxon>
        <taxon>Arcellinida</taxon>
        <taxon>Sphaerothecina</taxon>
        <taxon>Arcellidae</taxon>
        <taxon>Arcella</taxon>
    </lineage>
</organism>
<dbReference type="PRINTS" id="PR00449">
    <property type="entry name" value="RASTRNSFRMNG"/>
</dbReference>
<dbReference type="GO" id="GO:0005525">
    <property type="term" value="F:GTP binding"/>
    <property type="evidence" value="ECO:0007669"/>
    <property type="project" value="UniProtKB-KW"/>
</dbReference>
<sequence>MFGGAGVGKSSLALRFTSHTFSTDPLPQDNALLIKQTYTTYNINSTHYNIEIWDAVVQLEQLTFWVKDYVFKRADGMLLVYDVTRMESFVGLRDWVKVIEGFAKGALVVLVGNKCDLEKERRVSTQEGEMFANQYNMLFFETSAKDTTNVEELLFKMVQLMAELKPSKPNPPFTNTIYN</sequence>
<protein>
    <submittedName>
        <fullName evidence="5">Uncharacterized protein</fullName>
    </submittedName>
</protein>
<dbReference type="PANTHER" id="PTHR47977">
    <property type="entry name" value="RAS-RELATED PROTEIN RAB"/>
    <property type="match status" value="1"/>
</dbReference>
<dbReference type="GO" id="GO:0003924">
    <property type="term" value="F:GTPase activity"/>
    <property type="evidence" value="ECO:0007669"/>
    <property type="project" value="InterPro"/>
</dbReference>
<dbReference type="NCBIfam" id="TIGR00231">
    <property type="entry name" value="small_GTP"/>
    <property type="match status" value="1"/>
</dbReference>
<dbReference type="SUPFAM" id="SSF52540">
    <property type="entry name" value="P-loop containing nucleoside triphosphate hydrolases"/>
    <property type="match status" value="1"/>
</dbReference>
<dbReference type="PROSITE" id="PS51419">
    <property type="entry name" value="RAB"/>
    <property type="match status" value="1"/>
</dbReference>
<dbReference type="SMART" id="SM00173">
    <property type="entry name" value="RAS"/>
    <property type="match status" value="1"/>
</dbReference>
<dbReference type="InterPro" id="IPR027417">
    <property type="entry name" value="P-loop_NTPase"/>
</dbReference>
<keyword evidence="4" id="KW-0449">Lipoprotein</keyword>
<comment type="similarity">
    <text evidence="1">Belongs to the small GTPase superfamily. Rab family.</text>
</comment>
<proteinExistence type="inferred from homology"/>
<keyword evidence="2" id="KW-0547">Nucleotide-binding</keyword>
<evidence type="ECO:0000256" key="4">
    <source>
        <dbReference type="ARBA" id="ARBA00023288"/>
    </source>
</evidence>
<evidence type="ECO:0000313" key="5">
    <source>
        <dbReference type="EMBL" id="NDV37746.1"/>
    </source>
</evidence>
<dbReference type="FunFam" id="3.40.50.300:FF:001447">
    <property type="entry name" value="Ras-related protein Rab-1B"/>
    <property type="match status" value="1"/>
</dbReference>
<evidence type="ECO:0000256" key="2">
    <source>
        <dbReference type="ARBA" id="ARBA00022741"/>
    </source>
</evidence>
<dbReference type="PROSITE" id="PS51421">
    <property type="entry name" value="RAS"/>
    <property type="match status" value="1"/>
</dbReference>
<evidence type="ECO:0000256" key="3">
    <source>
        <dbReference type="ARBA" id="ARBA00023134"/>
    </source>
</evidence>